<accession>S5XYJ5</accession>
<dbReference type="GO" id="GO:0006207">
    <property type="term" value="P:'de novo' pyrimidine nucleobase biosynthetic process"/>
    <property type="evidence" value="ECO:0007669"/>
    <property type="project" value="TreeGrafter"/>
</dbReference>
<protein>
    <submittedName>
        <fullName evidence="8">Dihydroorotate dehydrogenase</fullName>
    </submittedName>
</protein>
<keyword evidence="6" id="KW-0560">Oxidoreductase</keyword>
<organism evidence="8 9">
    <name type="scientific">Paracoccus aminophilus JCM 7686</name>
    <dbReference type="NCBI Taxonomy" id="1367847"/>
    <lineage>
        <taxon>Bacteria</taxon>
        <taxon>Pseudomonadati</taxon>
        <taxon>Pseudomonadota</taxon>
        <taxon>Alphaproteobacteria</taxon>
        <taxon>Rhodobacterales</taxon>
        <taxon>Paracoccaceae</taxon>
        <taxon>Paracoccus</taxon>
    </lineage>
</organism>
<dbReference type="HOGENOM" id="CLU_789140_0_0_5"/>
<dbReference type="Pfam" id="PF01180">
    <property type="entry name" value="DHO_dh"/>
    <property type="match status" value="1"/>
</dbReference>
<dbReference type="AlphaFoldDB" id="S5XYJ5"/>
<keyword evidence="4" id="KW-0288">FMN</keyword>
<dbReference type="OrthoDB" id="9794954at2"/>
<name>S5XYJ5_PARAH</name>
<keyword evidence="9" id="KW-1185">Reference proteome</keyword>
<dbReference type="GO" id="GO:0005737">
    <property type="term" value="C:cytoplasm"/>
    <property type="evidence" value="ECO:0007669"/>
    <property type="project" value="InterPro"/>
</dbReference>
<evidence type="ECO:0000256" key="6">
    <source>
        <dbReference type="ARBA" id="ARBA00023002"/>
    </source>
</evidence>
<proteinExistence type="predicted"/>
<comment type="cofactor">
    <cofactor evidence="1">
        <name>FMN</name>
        <dbReference type="ChEBI" id="CHEBI:58210"/>
    </cofactor>
</comment>
<dbReference type="PATRIC" id="fig|1367847.3.peg.1375"/>
<keyword evidence="5" id="KW-0665">Pyrimidine biosynthesis</keyword>
<dbReference type="InterPro" id="IPR013785">
    <property type="entry name" value="Aldolase_TIM"/>
</dbReference>
<evidence type="ECO:0000313" key="8">
    <source>
        <dbReference type="EMBL" id="AGT08505.1"/>
    </source>
</evidence>
<dbReference type="PANTHER" id="PTHR48109:SF3">
    <property type="entry name" value="SLL0744 PROTEIN"/>
    <property type="match status" value="1"/>
</dbReference>
<dbReference type="GO" id="GO:0004152">
    <property type="term" value="F:dihydroorotate dehydrogenase activity"/>
    <property type="evidence" value="ECO:0007669"/>
    <property type="project" value="TreeGrafter"/>
</dbReference>
<dbReference type="SUPFAM" id="SSF51395">
    <property type="entry name" value="FMN-linked oxidoreductases"/>
    <property type="match status" value="1"/>
</dbReference>
<keyword evidence="3" id="KW-0285">Flavoprotein</keyword>
<evidence type="ECO:0000256" key="1">
    <source>
        <dbReference type="ARBA" id="ARBA00001917"/>
    </source>
</evidence>
<evidence type="ECO:0000256" key="5">
    <source>
        <dbReference type="ARBA" id="ARBA00022975"/>
    </source>
</evidence>
<dbReference type="STRING" id="1367847.JCM7686_1404"/>
<dbReference type="GO" id="GO:0006221">
    <property type="term" value="P:pyrimidine nucleotide biosynthetic process"/>
    <property type="evidence" value="ECO:0007669"/>
    <property type="project" value="UniProtKB-KW"/>
</dbReference>
<dbReference type="RefSeq" id="WP_020950143.1">
    <property type="nucleotide sequence ID" value="NC_022041.1"/>
</dbReference>
<dbReference type="Gene3D" id="3.20.20.70">
    <property type="entry name" value="Aldolase class I"/>
    <property type="match status" value="1"/>
</dbReference>
<dbReference type="InterPro" id="IPR005720">
    <property type="entry name" value="Dihydroorotate_DH_cat"/>
</dbReference>
<evidence type="ECO:0000313" key="9">
    <source>
        <dbReference type="Proteomes" id="UP000015480"/>
    </source>
</evidence>
<gene>
    <name evidence="8" type="ORF">JCM7686_1404</name>
</gene>
<comment type="pathway">
    <text evidence="2">Pyrimidine metabolism; UMP biosynthesis via de novo pathway.</text>
</comment>
<evidence type="ECO:0000256" key="3">
    <source>
        <dbReference type="ARBA" id="ARBA00022630"/>
    </source>
</evidence>
<sequence>MSKLETRIGRLRLKNPVIAAAGEHLIDAEGIRSAILAGAGAVVGKSTNESEAAKDQLTRAEYVALGPDWRPMPWGADAPPATVLTRSGLHPLGFADWLAQSVEMDRFARAHDCLYVPSLILAAPEPAVEMARQIEAAGFRVLEFNIGTPYASQAAKGAVATELSPERVGALTAMMVAAVKIPVWIKITGQSERVPELARAAFAAGAESVVMAGRALGLVPDLETMAPILSTSCGVGGFWNLPLTCHWLATTRALLGPEASLIGINGATNGADVARMVLAGASAVGLSSAVMLRGWSVLSGAVESLEAYCAEKNVTVTEITGRAADARKRFADMPKLDAQWRNFIPPALPDARTDLLTGDL</sequence>
<dbReference type="EMBL" id="CP006650">
    <property type="protein sequence ID" value="AGT08505.1"/>
    <property type="molecule type" value="Genomic_DNA"/>
</dbReference>
<feature type="domain" description="Dihydroorotate dehydrogenase catalytic" evidence="7">
    <location>
        <begin position="4"/>
        <end position="305"/>
    </location>
</feature>
<dbReference type="InterPro" id="IPR050074">
    <property type="entry name" value="DHO_dehydrogenase"/>
</dbReference>
<dbReference type="eggNOG" id="COG0167">
    <property type="taxonomic scope" value="Bacteria"/>
</dbReference>
<evidence type="ECO:0000259" key="7">
    <source>
        <dbReference type="Pfam" id="PF01180"/>
    </source>
</evidence>
<dbReference type="Proteomes" id="UP000015480">
    <property type="component" value="Chromosome"/>
</dbReference>
<dbReference type="PANTHER" id="PTHR48109">
    <property type="entry name" value="DIHYDROOROTATE DEHYDROGENASE (QUINONE), MITOCHONDRIAL-RELATED"/>
    <property type="match status" value="1"/>
</dbReference>
<reference evidence="8 9" key="1">
    <citation type="journal article" date="2014" name="BMC Genomics">
        <title>Architecture and functions of a multipartite genome of the methylotrophic bacterium Paracoccus aminophilus JCM 7686, containing primary and secondary chromids.</title>
        <authorList>
            <person name="Dziewit L."/>
            <person name="Czarnecki J."/>
            <person name="Wibberg D."/>
            <person name="Radlinska M."/>
            <person name="Mrozek P."/>
            <person name="Szymczak M."/>
            <person name="Schluter A."/>
            <person name="Puhler A."/>
            <person name="Bartosik D."/>
        </authorList>
    </citation>
    <scope>NUCLEOTIDE SEQUENCE [LARGE SCALE GENOMIC DNA]</scope>
    <source>
        <strain evidence="8">JCM 7686</strain>
    </source>
</reference>
<evidence type="ECO:0000256" key="4">
    <source>
        <dbReference type="ARBA" id="ARBA00022643"/>
    </source>
</evidence>
<dbReference type="KEGG" id="pami:JCM7686_1404"/>
<evidence type="ECO:0000256" key="2">
    <source>
        <dbReference type="ARBA" id="ARBA00004725"/>
    </source>
</evidence>